<dbReference type="InterPro" id="IPR046347">
    <property type="entry name" value="bZIP_sf"/>
</dbReference>
<sequence>MPSDRVQKSRSTKTVPPLGDPDRKRMMNVLAQRRYRQRRKEKIAALEVHAKGLVDRRSSSSDEASPQASSASDRADSVRDVFTFSCEDSVPEFAILGSHFSTAIMGDLNDFSILPTPLPSTPEFDSFQNIPALSRQTFPLTADGGLLTFPIMNMIQAFMSIANALGLCIETLWDPSYKHVMPACTSYPTSLPENLRPVPAQLAIPHHPALDLFPWPTMREKLILMLALPSKMRPLIAQEDDDDGTQTLGMWPLFDQLSGSIAAGQSKAITQLVQDLDDFQDGGGLRVHGNSVALGEGNEFVEEVWEVGESFYRKWWFCLDQKIIDQSNKRRKERGLERLRLN</sequence>
<dbReference type="Proteomes" id="UP000193240">
    <property type="component" value="Unassembled WGS sequence"/>
</dbReference>
<name>A0A1Y2MGQ7_EPING</name>
<dbReference type="PANTHER" id="PTHR38116:SF9">
    <property type="entry name" value="BZIP DOMAIN-CONTAINING PROTEIN"/>
    <property type="match status" value="1"/>
</dbReference>
<evidence type="ECO:0008006" key="4">
    <source>
        <dbReference type="Google" id="ProtNLM"/>
    </source>
</evidence>
<proteinExistence type="predicted"/>
<evidence type="ECO:0000256" key="1">
    <source>
        <dbReference type="SAM" id="MobiDB-lite"/>
    </source>
</evidence>
<dbReference type="STRING" id="105696.A0A1Y2MGQ7"/>
<dbReference type="AlphaFoldDB" id="A0A1Y2MGQ7"/>
<dbReference type="OMA" id="PQEWEIG"/>
<keyword evidence="3" id="KW-1185">Reference proteome</keyword>
<dbReference type="SUPFAM" id="SSF57959">
    <property type="entry name" value="Leucine zipper domain"/>
    <property type="match status" value="1"/>
</dbReference>
<dbReference type="PANTHER" id="PTHR38116">
    <property type="entry name" value="CHROMOSOME 7, WHOLE GENOME SHOTGUN SEQUENCE"/>
    <property type="match status" value="1"/>
</dbReference>
<dbReference type="Pfam" id="PF11905">
    <property type="entry name" value="DUF3425"/>
    <property type="match status" value="1"/>
</dbReference>
<reference evidence="2 3" key="1">
    <citation type="journal article" date="2017" name="Genome Announc.">
        <title>Genome sequence of the saprophytic ascomycete Epicoccum nigrum ICMP 19927 strain isolated from New Zealand.</title>
        <authorList>
            <person name="Fokin M."/>
            <person name="Fleetwood D."/>
            <person name="Weir B.S."/>
            <person name="Villas-Boas S.G."/>
        </authorList>
    </citation>
    <scope>NUCLEOTIDE SEQUENCE [LARGE SCALE GENOMIC DNA]</scope>
    <source>
        <strain evidence="2 3">ICMP 19927</strain>
    </source>
</reference>
<dbReference type="InterPro" id="IPR021833">
    <property type="entry name" value="DUF3425"/>
</dbReference>
<dbReference type="InParanoid" id="A0A1Y2MGQ7"/>
<gene>
    <name evidence="2" type="ORF">B5807_01026</name>
</gene>
<dbReference type="GO" id="GO:0003700">
    <property type="term" value="F:DNA-binding transcription factor activity"/>
    <property type="evidence" value="ECO:0007669"/>
    <property type="project" value="InterPro"/>
</dbReference>
<dbReference type="CDD" id="cd14688">
    <property type="entry name" value="bZIP_YAP"/>
    <property type="match status" value="1"/>
</dbReference>
<feature type="region of interest" description="Disordered" evidence="1">
    <location>
        <begin position="1"/>
        <end position="26"/>
    </location>
</feature>
<evidence type="ECO:0000313" key="2">
    <source>
        <dbReference type="EMBL" id="OSS54677.1"/>
    </source>
</evidence>
<organism evidence="2 3">
    <name type="scientific">Epicoccum nigrum</name>
    <name type="common">Soil fungus</name>
    <name type="synonym">Epicoccum purpurascens</name>
    <dbReference type="NCBI Taxonomy" id="105696"/>
    <lineage>
        <taxon>Eukaryota</taxon>
        <taxon>Fungi</taxon>
        <taxon>Dikarya</taxon>
        <taxon>Ascomycota</taxon>
        <taxon>Pezizomycotina</taxon>
        <taxon>Dothideomycetes</taxon>
        <taxon>Pleosporomycetidae</taxon>
        <taxon>Pleosporales</taxon>
        <taxon>Pleosporineae</taxon>
        <taxon>Didymellaceae</taxon>
        <taxon>Epicoccum</taxon>
    </lineage>
</organism>
<dbReference type="EMBL" id="KZ107838">
    <property type="protein sequence ID" value="OSS54677.1"/>
    <property type="molecule type" value="Genomic_DNA"/>
</dbReference>
<accession>A0A1Y2MGQ7</accession>
<evidence type="ECO:0000313" key="3">
    <source>
        <dbReference type="Proteomes" id="UP000193240"/>
    </source>
</evidence>
<protein>
    <recommendedName>
        <fullName evidence="4">BZIP domain-containing protein</fullName>
    </recommendedName>
</protein>